<comment type="caution">
    <text evidence="3">The sequence shown here is derived from an EMBL/GenBank/DDBJ whole genome shotgun (WGS) entry which is preliminary data.</text>
</comment>
<sequence>MVEPLSLAANIAGVVIPALHGMRLLLRDLQDIKDAPKNVKDLENELFLVDRSLSSLQAIEPEDIGSLGSEVTDNVRSTIEICSAACDKFRTDLQQWTRHSGGEKLSWRDRSNIGFWKQAHIKSIQSQLQNCQVNITSVISTATLYSSLQHTQITEEIRKALLVKEDELKAASQTAGQQRELVNSQLQTLSIQDSEPQETAKPLEEEKEYLAASQELLRELLKKLQEASTSQTPPVVNVTFGSQNSGLQMGTNNGTMNGLVFGGKG</sequence>
<accession>A0A1V6TD86</accession>
<evidence type="ECO:0000256" key="1">
    <source>
        <dbReference type="SAM" id="Coils"/>
    </source>
</evidence>
<keyword evidence="1" id="KW-0175">Coiled coil</keyword>
<dbReference type="AlphaFoldDB" id="A0A1V6TD86"/>
<dbReference type="OrthoDB" id="432483at2759"/>
<evidence type="ECO:0000259" key="2">
    <source>
        <dbReference type="Pfam" id="PF17111"/>
    </source>
</evidence>
<keyword evidence="4" id="KW-1185">Reference proteome</keyword>
<dbReference type="STRING" id="303698.A0A1V6TD86"/>
<dbReference type="EMBL" id="MLKD01000007">
    <property type="protein sequence ID" value="OQE24348.1"/>
    <property type="molecule type" value="Genomic_DNA"/>
</dbReference>
<evidence type="ECO:0000313" key="3">
    <source>
        <dbReference type="EMBL" id="OQE24348.1"/>
    </source>
</evidence>
<gene>
    <name evidence="3" type="ORF">PENSTE_c007G00365</name>
</gene>
<dbReference type="Proteomes" id="UP000191285">
    <property type="component" value="Unassembled WGS sequence"/>
</dbReference>
<feature type="domain" description="Azaphilone pigments biosynthesis cluster protein L N-terminal" evidence="2">
    <location>
        <begin position="3"/>
        <end position="209"/>
    </location>
</feature>
<organism evidence="3 4">
    <name type="scientific">Penicillium steckii</name>
    <dbReference type="NCBI Taxonomy" id="303698"/>
    <lineage>
        <taxon>Eukaryota</taxon>
        <taxon>Fungi</taxon>
        <taxon>Dikarya</taxon>
        <taxon>Ascomycota</taxon>
        <taxon>Pezizomycotina</taxon>
        <taxon>Eurotiomycetes</taxon>
        <taxon>Eurotiomycetidae</taxon>
        <taxon>Eurotiales</taxon>
        <taxon>Aspergillaceae</taxon>
        <taxon>Penicillium</taxon>
    </lineage>
</organism>
<protein>
    <recommendedName>
        <fullName evidence="2">Azaphilone pigments biosynthesis cluster protein L N-terminal domain-containing protein</fullName>
    </recommendedName>
</protein>
<dbReference type="InterPro" id="IPR031348">
    <property type="entry name" value="PigL_N"/>
</dbReference>
<proteinExistence type="predicted"/>
<dbReference type="Pfam" id="PF17111">
    <property type="entry name" value="PigL_N"/>
    <property type="match status" value="1"/>
</dbReference>
<feature type="coiled-coil region" evidence="1">
    <location>
        <begin position="203"/>
        <end position="230"/>
    </location>
</feature>
<evidence type="ECO:0000313" key="4">
    <source>
        <dbReference type="Proteomes" id="UP000191285"/>
    </source>
</evidence>
<reference evidence="4" key="1">
    <citation type="journal article" date="2017" name="Nat. Microbiol.">
        <title>Global analysis of biosynthetic gene clusters reveals vast potential of secondary metabolite production in Penicillium species.</title>
        <authorList>
            <person name="Nielsen J.C."/>
            <person name="Grijseels S."/>
            <person name="Prigent S."/>
            <person name="Ji B."/>
            <person name="Dainat J."/>
            <person name="Nielsen K.F."/>
            <person name="Frisvad J.C."/>
            <person name="Workman M."/>
            <person name="Nielsen J."/>
        </authorList>
    </citation>
    <scope>NUCLEOTIDE SEQUENCE [LARGE SCALE GENOMIC DNA]</scope>
    <source>
        <strain evidence="4">IBT 24891</strain>
    </source>
</reference>
<name>A0A1V6TD86_9EURO</name>